<protein>
    <submittedName>
        <fullName evidence="4">Rubis-subs-bind domain-containing protein</fullName>
    </submittedName>
</protein>
<feature type="compositionally biased region" description="Polar residues" evidence="1">
    <location>
        <begin position="125"/>
        <end position="138"/>
    </location>
</feature>
<organism evidence="4">
    <name type="scientific">Gongylonema pulchrum</name>
    <dbReference type="NCBI Taxonomy" id="637853"/>
    <lineage>
        <taxon>Eukaryota</taxon>
        <taxon>Metazoa</taxon>
        <taxon>Ecdysozoa</taxon>
        <taxon>Nematoda</taxon>
        <taxon>Chromadorea</taxon>
        <taxon>Rhabditida</taxon>
        <taxon>Spirurina</taxon>
        <taxon>Spiruromorpha</taxon>
        <taxon>Spiruroidea</taxon>
        <taxon>Gongylonematidae</taxon>
        <taxon>Gongylonema</taxon>
    </lineage>
</organism>
<feature type="region of interest" description="Disordered" evidence="1">
    <location>
        <begin position="119"/>
        <end position="138"/>
    </location>
</feature>
<dbReference type="EMBL" id="UYRT01083515">
    <property type="protein sequence ID" value="VDN27561.1"/>
    <property type="molecule type" value="Genomic_DNA"/>
</dbReference>
<dbReference type="OrthoDB" id="6021257at2759"/>
<reference evidence="2 3" key="2">
    <citation type="submission" date="2018-11" db="EMBL/GenBank/DDBJ databases">
        <authorList>
            <consortium name="Pathogen Informatics"/>
        </authorList>
    </citation>
    <scope>NUCLEOTIDE SEQUENCE [LARGE SCALE GENOMIC DNA]</scope>
</reference>
<dbReference type="AlphaFoldDB" id="A0A183E5M8"/>
<gene>
    <name evidence="2" type="ORF">GPUH_LOCUS16270</name>
</gene>
<dbReference type="WBParaSite" id="GPUH_0001629101-mRNA-1">
    <property type="protein sequence ID" value="GPUH_0001629101-mRNA-1"/>
    <property type="gene ID" value="GPUH_0001629101"/>
</dbReference>
<proteinExistence type="predicted"/>
<dbReference type="Proteomes" id="UP000271098">
    <property type="component" value="Unassembled WGS sequence"/>
</dbReference>
<accession>A0A183E5M8</accession>
<keyword evidence="3" id="KW-1185">Reference proteome</keyword>
<reference evidence="4" key="1">
    <citation type="submission" date="2016-06" db="UniProtKB">
        <authorList>
            <consortium name="WormBaseParasite"/>
        </authorList>
    </citation>
    <scope>IDENTIFICATION</scope>
</reference>
<evidence type="ECO:0000313" key="2">
    <source>
        <dbReference type="EMBL" id="VDN27561.1"/>
    </source>
</evidence>
<evidence type="ECO:0000313" key="4">
    <source>
        <dbReference type="WBParaSite" id="GPUH_0001629101-mRNA-1"/>
    </source>
</evidence>
<sequence length="138" mass="15832">MEDEFSTENIQLLLKKAVTVLAAHLGADHSSVHVVTRIVAMKVKRMCRNLRLSQQRRNNRTETAFPSALMHALQLENFRNVLDLEKFYRMRIVAYQRRLLALCAQKYAEAVKTFAECKGNEEANKQTTESEPQQSPPA</sequence>
<evidence type="ECO:0000256" key="1">
    <source>
        <dbReference type="SAM" id="MobiDB-lite"/>
    </source>
</evidence>
<name>A0A183E5M8_9BILA</name>
<evidence type="ECO:0000313" key="3">
    <source>
        <dbReference type="Proteomes" id="UP000271098"/>
    </source>
</evidence>